<sequence>MPKFIAFTGTHSTGKSTFVDNLTDIAEKRGLRVGKVKDNASECAEAGFPILRDHTFSSTLWIMSTVIREEQYEGLSADLVIVDRPVSDAIGYLEAALAVTGRNVPPEDRDYLYALAKLHAPRYDLLFKTVLNESIPLGPDRDPDLAYRKDVDSHIGAALSKLGVQPLNPLSDDDMAQALALIDSIANEIK</sequence>
<evidence type="ECO:0000313" key="3">
    <source>
        <dbReference type="Proteomes" id="UP000285324"/>
    </source>
</evidence>
<feature type="domain" description="NadR/Ttd14 AAA" evidence="1">
    <location>
        <begin position="5"/>
        <end position="165"/>
    </location>
</feature>
<evidence type="ECO:0000313" key="2">
    <source>
        <dbReference type="EMBL" id="RPJ93087.1"/>
    </source>
</evidence>
<evidence type="ECO:0000259" key="1">
    <source>
        <dbReference type="Pfam" id="PF13521"/>
    </source>
</evidence>
<accession>A0A424WJ23</accession>
<gene>
    <name evidence="2" type="ORF">DY367_04030</name>
</gene>
<comment type="caution">
    <text evidence="2">The sequence shown here is derived from an EMBL/GenBank/DDBJ whole genome shotgun (WGS) entry which is preliminary data.</text>
</comment>
<dbReference type="Pfam" id="PF13521">
    <property type="entry name" value="AAA_28"/>
    <property type="match status" value="1"/>
</dbReference>
<dbReference type="Proteomes" id="UP000285324">
    <property type="component" value="Unassembled WGS sequence"/>
</dbReference>
<dbReference type="CDD" id="cd01983">
    <property type="entry name" value="SIMIBI"/>
    <property type="match status" value="1"/>
</dbReference>
<dbReference type="OrthoDB" id="8116259at2"/>
<dbReference type="SUPFAM" id="SSF52540">
    <property type="entry name" value="P-loop containing nucleoside triphosphate hydrolases"/>
    <property type="match status" value="1"/>
</dbReference>
<dbReference type="InterPro" id="IPR027417">
    <property type="entry name" value="P-loop_NTPase"/>
</dbReference>
<dbReference type="InterPro" id="IPR038727">
    <property type="entry name" value="NadR/Ttd14_AAA_dom"/>
</dbReference>
<dbReference type="Gene3D" id="3.40.50.300">
    <property type="entry name" value="P-loop containing nucleotide triphosphate hydrolases"/>
    <property type="match status" value="1"/>
</dbReference>
<organism evidence="2 3">
    <name type="scientific">Alcaligenes xylosoxydans xylosoxydans</name>
    <name type="common">Achromobacter xylosoxidans</name>
    <dbReference type="NCBI Taxonomy" id="85698"/>
    <lineage>
        <taxon>Bacteria</taxon>
        <taxon>Pseudomonadati</taxon>
        <taxon>Pseudomonadota</taxon>
        <taxon>Betaproteobacteria</taxon>
        <taxon>Burkholderiales</taxon>
        <taxon>Alcaligenaceae</taxon>
        <taxon>Achromobacter</taxon>
    </lineage>
</organism>
<name>A0A424WJ23_ALCXX</name>
<dbReference type="AlphaFoldDB" id="A0A424WJ23"/>
<proteinExistence type="predicted"/>
<reference evidence="2 3" key="1">
    <citation type="submission" date="2018-08" db="EMBL/GenBank/DDBJ databases">
        <title>Achromobacter xylosoxidans Genome sequencing and assembly.</title>
        <authorList>
            <person name="Wang R."/>
            <person name="Rensing C."/>
            <person name="Li Y."/>
        </authorList>
    </citation>
    <scope>NUCLEOTIDE SEQUENCE [LARGE SCALE GENOMIC DNA]</scope>
    <source>
        <strain evidence="2 3">GD003A</strain>
    </source>
</reference>
<dbReference type="RefSeq" id="WP_118931745.1">
    <property type="nucleotide sequence ID" value="NZ_CP061008.1"/>
</dbReference>
<dbReference type="EMBL" id="QVXO01000004">
    <property type="protein sequence ID" value="RPJ93087.1"/>
    <property type="molecule type" value="Genomic_DNA"/>
</dbReference>
<protein>
    <recommendedName>
        <fullName evidence="1">NadR/Ttd14 AAA domain-containing protein</fullName>
    </recommendedName>
</protein>